<feature type="compositionally biased region" description="Basic and acidic residues" evidence="12">
    <location>
        <begin position="1"/>
        <end position="10"/>
    </location>
</feature>
<sequence length="698" mass="77623">MVYDPVRDCDIPSPAIQRRPSLWESPQASTQQPSYSPEPSPGVRPLSGPGMRSLLNDDAPGPSRRGSDLTAASSDYEEHGQAARPHLSKLLNDTPTINRRTSSSSSVHHHEPTASSPRLSSPTVGLHPGSLSRVSTQRSPLMPEARLSSPSSAVSTGHYDLPPAFGDRPSSRRSSFDVSSRSMPPPSEPIRHELTTPTSHSAPLRSPSMSASPGSHHIGLPSERPQPRGSRSNSGTSTSRPPPPTTWSPEPNHSRRASEEVPPSPSNASNGRRSPPPPPARTPYEPRHPSSSRTIRQPITQDELQRLRTEAAGNNPLRRKRRSAPSWSAPSPQRGSSIDASAEAGPSHPHSRGPSRRGSTASATSRPETVPQKRSSKDMEPVDDRAVQRRRQDYTGNAAEVASHYNARPEVGVEHREFSPIIGLKKFNNWIKSVLIGKFAYRERGRPGAKVLDLGAGKGGDLNKWKQARIDLYVAMDIAETSMDQARDRYNTMRGNKFEAHFYPFDCFSNPISEILPSGLKRANLYDNVSMQFCMHYAFETASKARMMIENVSRYLRPGGVFIGTIPNAEQLLSRLEEIPDGDELRFGNKCYEIAFDEKQHKGVYGHRYRFYLQDAVEDVPEYVVDWDNFVNLAREYGLELIYCKTFNDVLQEEQNDREFSQLLTRMGVVNQDGESAMDDDQWEAANIYMAFAFEKVR</sequence>
<feature type="compositionally biased region" description="Low complexity" evidence="12">
    <location>
        <begin position="172"/>
        <end position="182"/>
    </location>
</feature>
<keyword evidence="4 14" id="KW-0808">Transferase</keyword>
<evidence type="ECO:0000256" key="4">
    <source>
        <dbReference type="ARBA" id="ARBA00022679"/>
    </source>
</evidence>
<feature type="domain" description="MRNA cap 0 methyltransferase" evidence="13">
    <location>
        <begin position="419"/>
        <end position="697"/>
    </location>
</feature>
<dbReference type="GO" id="GO:0004482">
    <property type="term" value="F:mRNA 5'-cap (guanine-N7-)-methyltransferase activity"/>
    <property type="evidence" value="ECO:0007669"/>
    <property type="project" value="UniProtKB-EC"/>
</dbReference>
<evidence type="ECO:0000256" key="8">
    <source>
        <dbReference type="ARBA" id="ARBA00032772"/>
    </source>
</evidence>
<dbReference type="InterPro" id="IPR029063">
    <property type="entry name" value="SAM-dependent_MTases_sf"/>
</dbReference>
<dbReference type="EC" id="2.1.1.56" evidence="2"/>
<protein>
    <recommendedName>
        <fullName evidence="11">mRNA cap guanine-N(7) methyltransferase</fullName>
        <ecNumber evidence="2">2.1.1.56</ecNumber>
    </recommendedName>
    <alternativeName>
        <fullName evidence="8">mRNA (guanine-N(7))-methyltransferase</fullName>
    </alternativeName>
    <alternativeName>
        <fullName evidence="9">mRNA cap methyltransferase</fullName>
    </alternativeName>
</protein>
<dbReference type="PANTHER" id="PTHR12189">
    <property type="entry name" value="MRNA GUANINE-7- METHYLTRANSFERASE"/>
    <property type="match status" value="1"/>
</dbReference>
<dbReference type="Gene3D" id="3.40.50.150">
    <property type="entry name" value="Vaccinia Virus protein VP39"/>
    <property type="match status" value="1"/>
</dbReference>
<feature type="compositionally biased region" description="Polar residues" evidence="12">
    <location>
        <begin position="24"/>
        <end position="35"/>
    </location>
</feature>
<dbReference type="SUPFAM" id="SSF53335">
    <property type="entry name" value="S-adenosyl-L-methionine-dependent methyltransferases"/>
    <property type="match status" value="1"/>
</dbReference>
<keyword evidence="5" id="KW-0949">S-adenosyl-L-methionine</keyword>
<evidence type="ECO:0000256" key="10">
    <source>
        <dbReference type="ARBA" id="ARBA00044712"/>
    </source>
</evidence>
<dbReference type="eggNOG" id="KOG1975">
    <property type="taxonomic scope" value="Eukaryota"/>
</dbReference>
<feature type="compositionally biased region" description="Low complexity" evidence="12">
    <location>
        <begin position="356"/>
        <end position="366"/>
    </location>
</feature>
<feature type="compositionally biased region" description="Basic and acidic residues" evidence="12">
    <location>
        <begin position="375"/>
        <end position="387"/>
    </location>
</feature>
<dbReference type="PANTHER" id="PTHR12189:SF2">
    <property type="entry name" value="MRNA CAP GUANINE-N7 METHYLTRANSFERASE"/>
    <property type="match status" value="1"/>
</dbReference>
<reference evidence="14 15" key="1">
    <citation type="journal article" date="2012" name="Eukaryot. Cell">
        <title>Genome sequence of the Trichosporon asahii environmental strain CBS 8904.</title>
        <authorList>
            <person name="Yang R.Y."/>
            <person name="Li H.T."/>
            <person name="Zhu H."/>
            <person name="Zhou G.P."/>
            <person name="Wang M."/>
            <person name="Wang L."/>
        </authorList>
    </citation>
    <scope>NUCLEOTIDE SEQUENCE [LARGE SCALE GENOMIC DNA]</scope>
    <source>
        <strain evidence="14 15">CBS 8904</strain>
    </source>
</reference>
<dbReference type="Pfam" id="PF03291">
    <property type="entry name" value="mRNA_G-N7_MeTrfase"/>
    <property type="match status" value="1"/>
</dbReference>
<evidence type="ECO:0000256" key="3">
    <source>
        <dbReference type="ARBA" id="ARBA00022603"/>
    </source>
</evidence>
<evidence type="ECO:0000256" key="1">
    <source>
        <dbReference type="ARBA" id="ARBA00003378"/>
    </source>
</evidence>
<evidence type="ECO:0000313" key="15">
    <source>
        <dbReference type="Proteomes" id="UP000006757"/>
    </source>
</evidence>
<keyword evidence="3 14" id="KW-0489">Methyltransferase</keyword>
<evidence type="ECO:0000256" key="2">
    <source>
        <dbReference type="ARBA" id="ARBA00011926"/>
    </source>
</evidence>
<dbReference type="AlphaFoldDB" id="K1WRP8"/>
<feature type="compositionally biased region" description="Polar residues" evidence="12">
    <location>
        <begin position="91"/>
        <end position="101"/>
    </location>
</feature>
<dbReference type="InterPro" id="IPR039753">
    <property type="entry name" value="RG7MT1"/>
</dbReference>
<feature type="compositionally biased region" description="Polar residues" evidence="12">
    <location>
        <begin position="113"/>
        <end position="123"/>
    </location>
</feature>
<feature type="region of interest" description="Disordered" evidence="12">
    <location>
        <begin position="1"/>
        <end position="387"/>
    </location>
</feature>
<keyword evidence="7" id="KW-0506">mRNA capping</keyword>
<evidence type="ECO:0000256" key="9">
    <source>
        <dbReference type="ARBA" id="ARBA00033387"/>
    </source>
</evidence>
<dbReference type="HOGENOM" id="CLU_020346_4_0_1"/>
<dbReference type="PROSITE" id="PS51562">
    <property type="entry name" value="RNA_CAP0_MT"/>
    <property type="match status" value="1"/>
</dbReference>
<evidence type="ECO:0000256" key="11">
    <source>
        <dbReference type="ARBA" id="ARBA00049739"/>
    </source>
</evidence>
<keyword evidence="7" id="KW-0507">mRNA processing</keyword>
<dbReference type="Proteomes" id="UP000006757">
    <property type="component" value="Unassembled WGS sequence"/>
</dbReference>
<organism evidence="14 15">
    <name type="scientific">Trichosporon asahii var. asahii (strain CBS 8904)</name>
    <name type="common">Yeast</name>
    <dbReference type="NCBI Taxonomy" id="1220162"/>
    <lineage>
        <taxon>Eukaryota</taxon>
        <taxon>Fungi</taxon>
        <taxon>Dikarya</taxon>
        <taxon>Basidiomycota</taxon>
        <taxon>Agaricomycotina</taxon>
        <taxon>Tremellomycetes</taxon>
        <taxon>Trichosporonales</taxon>
        <taxon>Trichosporonaceae</taxon>
        <taxon>Trichosporon</taxon>
    </lineage>
</organism>
<dbReference type="GO" id="GO:0005634">
    <property type="term" value="C:nucleus"/>
    <property type="evidence" value="ECO:0007669"/>
    <property type="project" value="TreeGrafter"/>
</dbReference>
<dbReference type="OrthoDB" id="10248867at2759"/>
<dbReference type="STRING" id="1220162.K1WRP8"/>
<keyword evidence="15" id="KW-1185">Reference proteome</keyword>
<evidence type="ECO:0000259" key="13">
    <source>
        <dbReference type="PROSITE" id="PS51562"/>
    </source>
</evidence>
<evidence type="ECO:0000256" key="7">
    <source>
        <dbReference type="ARBA" id="ARBA00023042"/>
    </source>
</evidence>
<evidence type="ECO:0000313" key="14">
    <source>
        <dbReference type="EMBL" id="EKD03654.1"/>
    </source>
</evidence>
<feature type="compositionally biased region" description="Polar residues" evidence="12">
    <location>
        <begin position="195"/>
        <end position="213"/>
    </location>
</feature>
<dbReference type="InterPro" id="IPR004971">
    <property type="entry name" value="mRNA_G-N7_MeTrfase_dom"/>
</dbReference>
<proteinExistence type="predicted"/>
<evidence type="ECO:0000256" key="12">
    <source>
        <dbReference type="SAM" id="MobiDB-lite"/>
    </source>
</evidence>
<dbReference type="EMBL" id="AMBO01000242">
    <property type="protein sequence ID" value="EKD03654.1"/>
    <property type="molecule type" value="Genomic_DNA"/>
</dbReference>
<accession>K1WRP8</accession>
<dbReference type="OMA" id="HYAFENA"/>
<keyword evidence="6" id="KW-0694">RNA-binding</keyword>
<evidence type="ECO:0000256" key="6">
    <source>
        <dbReference type="ARBA" id="ARBA00022884"/>
    </source>
</evidence>
<dbReference type="CDD" id="cd02440">
    <property type="entry name" value="AdoMet_MTases"/>
    <property type="match status" value="1"/>
</dbReference>
<evidence type="ECO:0000256" key="5">
    <source>
        <dbReference type="ARBA" id="ARBA00022691"/>
    </source>
</evidence>
<dbReference type="InParanoid" id="K1WRP8"/>
<comment type="catalytic activity">
    <reaction evidence="10">
        <text>a 5'-end (5'-triphosphoguanosine)-ribonucleoside in mRNA + S-adenosyl-L-methionine = a 5'-end (N(7)-methyl 5'-triphosphoguanosine)-ribonucleoside in mRNA + S-adenosyl-L-homocysteine</text>
        <dbReference type="Rhea" id="RHEA:67008"/>
        <dbReference type="Rhea" id="RHEA-COMP:17166"/>
        <dbReference type="Rhea" id="RHEA-COMP:17167"/>
        <dbReference type="ChEBI" id="CHEBI:57856"/>
        <dbReference type="ChEBI" id="CHEBI:59789"/>
        <dbReference type="ChEBI" id="CHEBI:156461"/>
        <dbReference type="ChEBI" id="CHEBI:167617"/>
        <dbReference type="EC" id="2.1.1.56"/>
    </reaction>
</comment>
<comment type="caution">
    <text evidence="14">The sequence shown here is derived from an EMBL/GenBank/DDBJ whole genome shotgun (WGS) entry which is preliminary data.</text>
</comment>
<comment type="function">
    <text evidence="1">Responsible for methylating the 5'-cap structure of mRNAs.</text>
</comment>
<gene>
    <name evidence="14" type="ORF">A1Q2_02000</name>
</gene>
<feature type="compositionally biased region" description="Polar residues" evidence="12">
    <location>
        <begin position="291"/>
        <end position="302"/>
    </location>
</feature>
<feature type="compositionally biased region" description="Low complexity" evidence="12">
    <location>
        <begin position="227"/>
        <end position="239"/>
    </location>
</feature>
<name>K1WRP8_TRIAC</name>
<dbReference type="GO" id="GO:0003723">
    <property type="term" value="F:RNA binding"/>
    <property type="evidence" value="ECO:0007669"/>
    <property type="project" value="UniProtKB-KW"/>
</dbReference>